<comment type="caution">
    <text evidence="4">The sequence shown here is derived from an EMBL/GenBank/DDBJ whole genome shotgun (WGS) entry which is preliminary data.</text>
</comment>
<dbReference type="GO" id="GO:0006364">
    <property type="term" value="P:rRNA processing"/>
    <property type="evidence" value="ECO:0007669"/>
    <property type="project" value="InterPro"/>
</dbReference>
<organism evidence="4 5">
    <name type="scientific">Pyrobaculum arsenaticum</name>
    <dbReference type="NCBI Taxonomy" id="121277"/>
    <lineage>
        <taxon>Archaea</taxon>
        <taxon>Thermoproteota</taxon>
        <taxon>Thermoprotei</taxon>
        <taxon>Thermoproteales</taxon>
        <taxon>Thermoproteaceae</taxon>
        <taxon>Pyrobaculum</taxon>
    </lineage>
</organism>
<dbReference type="GO" id="GO:0019843">
    <property type="term" value="F:rRNA binding"/>
    <property type="evidence" value="ECO:0007669"/>
    <property type="project" value="InterPro"/>
</dbReference>
<dbReference type="SUPFAM" id="SSF52954">
    <property type="entry name" value="Class II aaRS ABD-related"/>
    <property type="match status" value="1"/>
</dbReference>
<dbReference type="InterPro" id="IPR023548">
    <property type="entry name" value="Brix_dom_Rbsml_bgen_prot"/>
</dbReference>
<name>A0A7L4PDG5_9CREN</name>
<dbReference type="OMA" id="PYMLKIS"/>
<evidence type="ECO:0000313" key="4">
    <source>
        <dbReference type="EMBL" id="NYR16544.1"/>
    </source>
</evidence>
<evidence type="ECO:0000259" key="3">
    <source>
        <dbReference type="PROSITE" id="PS50833"/>
    </source>
</evidence>
<accession>A0A7L4PDG5</accession>
<dbReference type="GeneID" id="5054919"/>
<dbReference type="RefSeq" id="WP_011901392.1">
    <property type="nucleotide sequence ID" value="NZ_JAAVJF010000006.1"/>
</dbReference>
<proteinExistence type="inferred from homology"/>
<evidence type="ECO:0000256" key="1">
    <source>
        <dbReference type="ARBA" id="ARBA00022517"/>
    </source>
</evidence>
<dbReference type="SMART" id="SM00879">
    <property type="entry name" value="Brix"/>
    <property type="match status" value="1"/>
</dbReference>
<dbReference type="AlphaFoldDB" id="A0A7L4PDG5"/>
<keyword evidence="1 2" id="KW-0690">Ribosome biogenesis</keyword>
<keyword evidence="5" id="KW-1185">Reference proteome</keyword>
<evidence type="ECO:0000313" key="5">
    <source>
        <dbReference type="Proteomes" id="UP000554766"/>
    </source>
</evidence>
<dbReference type="PROSITE" id="PS50833">
    <property type="entry name" value="BRIX"/>
    <property type="match status" value="1"/>
</dbReference>
<dbReference type="EMBL" id="JAAVJF010000006">
    <property type="protein sequence ID" value="NYR16544.1"/>
    <property type="molecule type" value="Genomic_DNA"/>
</dbReference>
<reference evidence="4 5" key="1">
    <citation type="journal article" date="2020" name="Nat. Commun.">
        <title>The structures of two archaeal type IV pili illuminate evolutionary relationships.</title>
        <authorList>
            <person name="Wang F."/>
            <person name="Baquero D.P."/>
            <person name="Su Z."/>
            <person name="Beltran L.C."/>
            <person name="Prangishvili D."/>
            <person name="Krupovic M."/>
            <person name="Egelman E.H."/>
        </authorList>
    </citation>
    <scope>NUCLEOTIDE SEQUENCE [LARGE SCALE GENOMIC DNA]</scope>
    <source>
        <strain evidence="4 5">2GA</strain>
    </source>
</reference>
<sequence>MKRADSCEVVITTSRLPSKKTLELINDLVNSLPGVEKVVRGKKPFTSLLEEAVIRGARYIAFIWDRRGMPSALLFYDVVNKMWKPYMLKISGIKTRRELPVFTARRPPAKSAVVVDLAGGELGDIFAEIFRYPLVYDLDAVRGLFDTVILVRPGDRYVVEVLGRDLGPRATVIKIAKVIYRHV</sequence>
<dbReference type="Gene3D" id="3.40.50.10480">
    <property type="entry name" value="Probable brix-domain ribosomal biogenesis protein"/>
    <property type="match status" value="1"/>
</dbReference>
<protein>
    <recommendedName>
        <fullName evidence="2">Probable Brix domain-containing ribosomal biogenesis protein</fullName>
    </recommendedName>
</protein>
<feature type="domain" description="Brix" evidence="3">
    <location>
        <begin position="7"/>
        <end position="183"/>
    </location>
</feature>
<comment type="function">
    <text evidence="2">Probably involved in the biogenesis of the ribosome.</text>
</comment>
<dbReference type="Proteomes" id="UP000554766">
    <property type="component" value="Unassembled WGS sequence"/>
</dbReference>
<dbReference type="HAMAP" id="MF_00699">
    <property type="entry name" value="BriX"/>
    <property type="match status" value="1"/>
</dbReference>
<dbReference type="InterPro" id="IPR007109">
    <property type="entry name" value="Brix"/>
</dbReference>
<gene>
    <name evidence="4" type="ORF">HC235_11525</name>
</gene>
<evidence type="ECO:0000256" key="2">
    <source>
        <dbReference type="HAMAP-Rule" id="MF_00699"/>
    </source>
</evidence>